<keyword evidence="2" id="KW-1185">Reference proteome</keyword>
<dbReference type="AlphaFoldDB" id="A0A9F5IZE1"/>
<accession>A0A9F5IZE1</accession>
<feature type="compositionally biased region" description="Basic and acidic residues" evidence="1">
    <location>
        <begin position="1"/>
        <end position="17"/>
    </location>
</feature>
<evidence type="ECO:0000256" key="1">
    <source>
        <dbReference type="SAM" id="MobiDB-lite"/>
    </source>
</evidence>
<dbReference type="Proteomes" id="UP000695026">
    <property type="component" value="Unplaced"/>
</dbReference>
<proteinExistence type="predicted"/>
<feature type="compositionally biased region" description="Low complexity" evidence="1">
    <location>
        <begin position="18"/>
        <end position="29"/>
    </location>
</feature>
<sequence>MAAARPEGRRGKQRGERGSASAPSSACPSRHLQPLGGNGRPTGAFPGPRRSVRGAKQLQRGPGRPLARRGGRRRAERRCRLGRPGGAKLRNPREKGGARALAGFSTLEESSSRTQEFNPPRFFLCKHGGHRPFASVLVGELAFPPPRAGFPAGQDQVAPVRCAGLLIPLYPGSWALGHAGNYSPNIWRISGRGRLPFELQNSTKQLQNFRGRYGELKMAL</sequence>
<name>A0A9F5IZE1_PYTBI</name>
<dbReference type="RefSeq" id="XP_025024243.1">
    <property type="nucleotide sequence ID" value="XM_025168475.1"/>
</dbReference>
<evidence type="ECO:0000313" key="2">
    <source>
        <dbReference type="Proteomes" id="UP000695026"/>
    </source>
</evidence>
<organism evidence="2 3">
    <name type="scientific">Python bivittatus</name>
    <name type="common">Burmese python</name>
    <name type="synonym">Python molurus bivittatus</name>
    <dbReference type="NCBI Taxonomy" id="176946"/>
    <lineage>
        <taxon>Eukaryota</taxon>
        <taxon>Metazoa</taxon>
        <taxon>Chordata</taxon>
        <taxon>Craniata</taxon>
        <taxon>Vertebrata</taxon>
        <taxon>Euteleostomi</taxon>
        <taxon>Lepidosauria</taxon>
        <taxon>Squamata</taxon>
        <taxon>Bifurcata</taxon>
        <taxon>Unidentata</taxon>
        <taxon>Episquamata</taxon>
        <taxon>Toxicofera</taxon>
        <taxon>Serpentes</taxon>
        <taxon>Henophidia</taxon>
        <taxon>Pythonidae</taxon>
        <taxon>Python</taxon>
    </lineage>
</organism>
<dbReference type="GeneID" id="112540981"/>
<feature type="compositionally biased region" description="Basic residues" evidence="1">
    <location>
        <begin position="66"/>
        <end position="81"/>
    </location>
</feature>
<reference evidence="3" key="1">
    <citation type="submission" date="2025-08" db="UniProtKB">
        <authorList>
            <consortium name="RefSeq"/>
        </authorList>
    </citation>
    <scope>IDENTIFICATION</scope>
    <source>
        <tissue evidence="3">Liver</tissue>
    </source>
</reference>
<evidence type="ECO:0000313" key="3">
    <source>
        <dbReference type="RefSeq" id="XP_025024243.1"/>
    </source>
</evidence>
<feature type="region of interest" description="Disordered" evidence="1">
    <location>
        <begin position="1"/>
        <end position="97"/>
    </location>
</feature>
<protein>
    <submittedName>
        <fullName evidence="3">Uncharacterized protein LOC112540981</fullName>
    </submittedName>
</protein>
<dbReference type="KEGG" id="pbi:112540981"/>
<gene>
    <name evidence="3" type="primary">LOC112540981</name>
</gene>